<name>A0A9P6HRP8_9AGAM</name>
<dbReference type="Pfam" id="PF10392">
    <property type="entry name" value="COG5_N"/>
    <property type="match status" value="1"/>
</dbReference>
<dbReference type="GO" id="GO:0000139">
    <property type="term" value="C:Golgi membrane"/>
    <property type="evidence" value="ECO:0007669"/>
    <property type="project" value="UniProtKB-SubCell"/>
</dbReference>
<evidence type="ECO:0000256" key="3">
    <source>
        <dbReference type="ARBA" id="ARBA00023034"/>
    </source>
</evidence>
<reference evidence="7" key="1">
    <citation type="journal article" date="2020" name="Nat. Commun.">
        <title>Large-scale genome sequencing of mycorrhizal fungi provides insights into the early evolution of symbiotic traits.</title>
        <authorList>
            <person name="Miyauchi S."/>
            <person name="Kiss E."/>
            <person name="Kuo A."/>
            <person name="Drula E."/>
            <person name="Kohler A."/>
            <person name="Sanchez-Garcia M."/>
            <person name="Morin E."/>
            <person name="Andreopoulos B."/>
            <person name="Barry K.W."/>
            <person name="Bonito G."/>
            <person name="Buee M."/>
            <person name="Carver A."/>
            <person name="Chen C."/>
            <person name="Cichocki N."/>
            <person name="Clum A."/>
            <person name="Culley D."/>
            <person name="Crous P.W."/>
            <person name="Fauchery L."/>
            <person name="Girlanda M."/>
            <person name="Hayes R.D."/>
            <person name="Keri Z."/>
            <person name="LaButti K."/>
            <person name="Lipzen A."/>
            <person name="Lombard V."/>
            <person name="Magnuson J."/>
            <person name="Maillard F."/>
            <person name="Murat C."/>
            <person name="Nolan M."/>
            <person name="Ohm R.A."/>
            <person name="Pangilinan J."/>
            <person name="Pereira M.F."/>
            <person name="Perotto S."/>
            <person name="Peter M."/>
            <person name="Pfister S."/>
            <person name="Riley R."/>
            <person name="Sitrit Y."/>
            <person name="Stielow J.B."/>
            <person name="Szollosi G."/>
            <person name="Zifcakova L."/>
            <person name="Stursova M."/>
            <person name="Spatafora J.W."/>
            <person name="Tedersoo L."/>
            <person name="Vaario L.M."/>
            <person name="Yamada A."/>
            <person name="Yan M."/>
            <person name="Wang P."/>
            <person name="Xu J."/>
            <person name="Bruns T."/>
            <person name="Baldrian P."/>
            <person name="Vilgalys R."/>
            <person name="Dunand C."/>
            <person name="Henrissat B."/>
            <person name="Grigoriev I.V."/>
            <person name="Hibbett D."/>
            <person name="Nagy L.G."/>
            <person name="Martin F.M."/>
        </authorList>
    </citation>
    <scope>NUCLEOTIDE SEQUENCE</scope>
    <source>
        <strain evidence="7">UH-Tt-Lm1</strain>
    </source>
</reference>
<evidence type="ECO:0000256" key="2">
    <source>
        <dbReference type="ARBA" id="ARBA00020974"/>
    </source>
</evidence>
<dbReference type="InterPro" id="IPR049176">
    <property type="entry name" value="COG5_N"/>
</dbReference>
<dbReference type="InterPro" id="IPR048485">
    <property type="entry name" value="COG5_helical"/>
</dbReference>
<protein>
    <recommendedName>
        <fullName evidence="2">Conserved oligomeric Golgi complex subunit 5</fullName>
    </recommendedName>
</protein>
<dbReference type="Pfam" id="PF20649">
    <property type="entry name" value="COG5_C"/>
    <property type="match status" value="1"/>
</dbReference>
<keyword evidence="8" id="KW-1185">Reference proteome</keyword>
<accession>A0A9P6HRP8</accession>
<evidence type="ECO:0000256" key="1">
    <source>
        <dbReference type="ARBA" id="ARBA00004395"/>
    </source>
</evidence>
<gene>
    <name evidence="7" type="ORF">BJ322DRAFT_1034477</name>
</gene>
<evidence type="ECO:0000259" key="5">
    <source>
        <dbReference type="Pfam" id="PF10392"/>
    </source>
</evidence>
<dbReference type="EMBL" id="WIUZ02000001">
    <property type="protein sequence ID" value="KAF9793399.1"/>
    <property type="molecule type" value="Genomic_DNA"/>
</dbReference>
<dbReference type="Proteomes" id="UP000736335">
    <property type="component" value="Unassembled WGS sequence"/>
</dbReference>
<dbReference type="PANTHER" id="PTHR13228:SF3">
    <property type="entry name" value="CONSERVED OLIGOMERIC GOLGI COMPLEX SUBUNIT 5"/>
    <property type="match status" value="1"/>
</dbReference>
<dbReference type="OrthoDB" id="18786at2759"/>
<dbReference type="InterPro" id="IPR019465">
    <property type="entry name" value="Cog5"/>
</dbReference>
<dbReference type="AlphaFoldDB" id="A0A9P6HRP8"/>
<evidence type="ECO:0000313" key="8">
    <source>
        <dbReference type="Proteomes" id="UP000736335"/>
    </source>
</evidence>
<comment type="subcellular location">
    <subcellularLocation>
        <location evidence="1">Golgi apparatus membrane</location>
        <topology evidence="1">Peripheral membrane protein</topology>
    </subcellularLocation>
</comment>
<dbReference type="GO" id="GO:0017119">
    <property type="term" value="C:Golgi transport complex"/>
    <property type="evidence" value="ECO:0007669"/>
    <property type="project" value="InterPro"/>
</dbReference>
<feature type="domain" description="Conserved oligomeric Golgi complex subunit 5 N-terminal" evidence="5">
    <location>
        <begin position="7"/>
        <end position="150"/>
    </location>
</feature>
<feature type="domain" description="Conserved oligomeric Golgi complex subunit 5 helical" evidence="6">
    <location>
        <begin position="220"/>
        <end position="432"/>
    </location>
</feature>
<dbReference type="GO" id="GO:0006891">
    <property type="term" value="P:intra-Golgi vesicle-mediated transport"/>
    <property type="evidence" value="ECO:0007669"/>
    <property type="project" value="InterPro"/>
</dbReference>
<sequence>MSDYAIFASHDFNPNDYAHAVLAGEPYPSQSASKPKAKLSAVEPAKEDISVAITKLNSGIDDVSKQLKNVVTTHHEQLLTQAAGVTNLEDSLHTVRSGLSELDASLEKLRLKIRVPYQSLQGHVNRLHKLQQASDVLRRISRFLILARRLELQMAELNRPLDTSIDTPTELTKSAGASYEELGDEKERTIAKAALTIAELTTLYEDPIEPVLEGEERPSLRSVNVVNSYIASLENARLTVTSQMEALVLSGLETLDRSALASSLQTAHNLRVLPELVQSLVVGLSDSVDERIRYAFDTTRISREMVGKEQSSAGSLLYKSRVRTEPTTVTAPQFTTLVWGSLESLVDEMTVCCIKVYTLERVLKLKKDPVSGVMFLDEAMKLLENNPTATFWTSLGRSLEKCAKEATKASSFLQTTLSSNYPRLLRLIHEFFAKVAVHTDTIYTQAHQSPETILVLRSFSVFETSFLTRCSNRVNEAIGQVFSGGIRNPPGMAEGTAIGRAVANELDAARFDPLLSKAVAKGVVASLEQMISRWSNLVIWDRTVALLNGPTATPQQISNAQLVSFLYQCWSRLVKLKDECSEEVFDLLEPVADTMQGQYEKIVDPVFSAVKRDCGAIIATLHRLDFGKSGPATGGGGASVYMDELTAKLNFVKQEILERYTGMDVVRQWIISIVKHVIRTFVLHVSITKPLGETGKLQLTSDMTELEFALSAFMADKSQPRRRSGGDWTAVADDYRALRAMRPLLFLDNEMLASAQHTAGLQPLIVLHHILVRSPIPLPHSLHGWAEAEYVRWVDEHSEEESWTLIESGLSHWEKTAELEGREAQDAAEYAKLARTVLANAKDS</sequence>
<reference evidence="7" key="2">
    <citation type="submission" date="2020-11" db="EMBL/GenBank/DDBJ databases">
        <authorList>
            <consortium name="DOE Joint Genome Institute"/>
            <person name="Kuo A."/>
            <person name="Miyauchi S."/>
            <person name="Kiss E."/>
            <person name="Drula E."/>
            <person name="Kohler A."/>
            <person name="Sanchez-Garcia M."/>
            <person name="Andreopoulos B."/>
            <person name="Barry K.W."/>
            <person name="Bonito G."/>
            <person name="Buee M."/>
            <person name="Carver A."/>
            <person name="Chen C."/>
            <person name="Cichocki N."/>
            <person name="Clum A."/>
            <person name="Culley D."/>
            <person name="Crous P.W."/>
            <person name="Fauchery L."/>
            <person name="Girlanda M."/>
            <person name="Hayes R."/>
            <person name="Keri Z."/>
            <person name="Labutti K."/>
            <person name="Lipzen A."/>
            <person name="Lombard V."/>
            <person name="Magnuson J."/>
            <person name="Maillard F."/>
            <person name="Morin E."/>
            <person name="Murat C."/>
            <person name="Nolan M."/>
            <person name="Ohm R."/>
            <person name="Pangilinan J."/>
            <person name="Pereira M."/>
            <person name="Perotto S."/>
            <person name="Peter M."/>
            <person name="Riley R."/>
            <person name="Sitrit Y."/>
            <person name="Stielow B."/>
            <person name="Szollosi G."/>
            <person name="Zifcakova L."/>
            <person name="Stursova M."/>
            <person name="Spatafora J.W."/>
            <person name="Tedersoo L."/>
            <person name="Vaario L.-M."/>
            <person name="Yamada A."/>
            <person name="Yan M."/>
            <person name="Wang P."/>
            <person name="Xu J."/>
            <person name="Bruns T."/>
            <person name="Baldrian P."/>
            <person name="Vilgalys R."/>
            <person name="Henrissat B."/>
            <person name="Grigoriev I.V."/>
            <person name="Hibbett D."/>
            <person name="Nagy L.G."/>
            <person name="Martin F.M."/>
        </authorList>
    </citation>
    <scope>NUCLEOTIDE SEQUENCE</scope>
    <source>
        <strain evidence="7">UH-Tt-Lm1</strain>
    </source>
</reference>
<keyword evidence="3" id="KW-0333">Golgi apparatus</keyword>
<comment type="caution">
    <text evidence="7">The sequence shown here is derived from an EMBL/GenBank/DDBJ whole genome shotgun (WGS) entry which is preliminary data.</text>
</comment>
<dbReference type="PANTHER" id="PTHR13228">
    <property type="entry name" value="CONSERVED OLIGOMERIC GOLGI COMPLEX COMPONENT 5"/>
    <property type="match status" value="1"/>
</dbReference>
<evidence type="ECO:0000259" key="6">
    <source>
        <dbReference type="Pfam" id="PF20649"/>
    </source>
</evidence>
<organism evidence="7 8">
    <name type="scientific">Thelephora terrestris</name>
    <dbReference type="NCBI Taxonomy" id="56493"/>
    <lineage>
        <taxon>Eukaryota</taxon>
        <taxon>Fungi</taxon>
        <taxon>Dikarya</taxon>
        <taxon>Basidiomycota</taxon>
        <taxon>Agaricomycotina</taxon>
        <taxon>Agaricomycetes</taxon>
        <taxon>Thelephorales</taxon>
        <taxon>Thelephoraceae</taxon>
        <taxon>Thelephora</taxon>
    </lineage>
</organism>
<proteinExistence type="predicted"/>
<evidence type="ECO:0000313" key="7">
    <source>
        <dbReference type="EMBL" id="KAF9793399.1"/>
    </source>
</evidence>
<evidence type="ECO:0000256" key="4">
    <source>
        <dbReference type="ARBA" id="ARBA00023136"/>
    </source>
</evidence>
<keyword evidence="4" id="KW-0472">Membrane</keyword>